<dbReference type="GO" id="GO:0043023">
    <property type="term" value="F:ribosomal large subunit binding"/>
    <property type="evidence" value="ECO:0007669"/>
    <property type="project" value="TreeGrafter"/>
</dbReference>
<proteinExistence type="inferred from homology"/>
<dbReference type="GO" id="GO:0005737">
    <property type="term" value="C:cytoplasm"/>
    <property type="evidence" value="ECO:0007669"/>
    <property type="project" value="UniProtKB-SubCell"/>
</dbReference>
<dbReference type="FunFam" id="3.30.1360.40:FF:000001">
    <property type="entry name" value="Ribosome-recycling factor"/>
    <property type="match status" value="1"/>
</dbReference>
<dbReference type="HAMAP" id="MF_00040">
    <property type="entry name" value="RRF"/>
    <property type="match status" value="1"/>
</dbReference>
<evidence type="ECO:0000313" key="10">
    <source>
        <dbReference type="Proteomes" id="UP001445335"/>
    </source>
</evidence>
<dbReference type="Pfam" id="PF01765">
    <property type="entry name" value="RRF"/>
    <property type="match status" value="1"/>
</dbReference>
<comment type="caution">
    <text evidence="9">The sequence shown here is derived from an EMBL/GenBank/DDBJ whole genome shotgun (WGS) entry which is preliminary data.</text>
</comment>
<dbReference type="AlphaFoldDB" id="A0AAW1S853"/>
<comment type="similarity">
    <text evidence="3">Belongs to the RRF family.</text>
</comment>
<evidence type="ECO:0000256" key="5">
    <source>
        <dbReference type="ARBA" id="ARBA00022490"/>
    </source>
</evidence>
<accession>A0AAW1S853</accession>
<comment type="subcellular location">
    <subcellularLocation>
        <location evidence="2">Cytoplasm</location>
    </subcellularLocation>
</comment>
<gene>
    <name evidence="9" type="ORF">WJX81_000823</name>
</gene>
<dbReference type="PANTHER" id="PTHR20982:SF3">
    <property type="entry name" value="MITOCHONDRIAL RIBOSOME RECYCLING FACTOR PSEUDO 1"/>
    <property type="match status" value="1"/>
</dbReference>
<feature type="domain" description="Ribosome recycling factor" evidence="8">
    <location>
        <begin position="43"/>
        <end position="204"/>
    </location>
</feature>
<dbReference type="EMBL" id="JALJOU010000007">
    <property type="protein sequence ID" value="KAK9842453.1"/>
    <property type="molecule type" value="Genomic_DNA"/>
</dbReference>
<evidence type="ECO:0000256" key="1">
    <source>
        <dbReference type="ARBA" id="ARBA00002952"/>
    </source>
</evidence>
<evidence type="ECO:0000256" key="7">
    <source>
        <dbReference type="ARBA" id="ARBA00032397"/>
    </source>
</evidence>
<protein>
    <recommendedName>
        <fullName evidence="4">Ribosome-recycling factor, chloroplastic</fullName>
    </recommendedName>
    <alternativeName>
        <fullName evidence="7">Ribosome-releasing factor, chloroplastic</fullName>
    </alternativeName>
</protein>
<dbReference type="GO" id="GO:0006412">
    <property type="term" value="P:translation"/>
    <property type="evidence" value="ECO:0007669"/>
    <property type="project" value="UniProtKB-KW"/>
</dbReference>
<evidence type="ECO:0000256" key="4">
    <source>
        <dbReference type="ARBA" id="ARBA00014063"/>
    </source>
</evidence>
<organism evidence="9 10">
    <name type="scientific">Elliptochloris bilobata</name>
    <dbReference type="NCBI Taxonomy" id="381761"/>
    <lineage>
        <taxon>Eukaryota</taxon>
        <taxon>Viridiplantae</taxon>
        <taxon>Chlorophyta</taxon>
        <taxon>core chlorophytes</taxon>
        <taxon>Trebouxiophyceae</taxon>
        <taxon>Trebouxiophyceae incertae sedis</taxon>
        <taxon>Elliptochloris clade</taxon>
        <taxon>Elliptochloris</taxon>
    </lineage>
</organism>
<dbReference type="Gene3D" id="3.30.1360.40">
    <property type="match status" value="1"/>
</dbReference>
<evidence type="ECO:0000256" key="3">
    <source>
        <dbReference type="ARBA" id="ARBA00005912"/>
    </source>
</evidence>
<comment type="function">
    <text evidence="1">Responsible for the release of ribosomes from messenger RNA at the termination of chloroplastic protein biosynthesis.</text>
</comment>
<evidence type="ECO:0000313" key="9">
    <source>
        <dbReference type="EMBL" id="KAK9842453.1"/>
    </source>
</evidence>
<evidence type="ECO:0000259" key="8">
    <source>
        <dbReference type="Pfam" id="PF01765"/>
    </source>
</evidence>
<dbReference type="InterPro" id="IPR002661">
    <property type="entry name" value="Ribosome_recyc_fac"/>
</dbReference>
<dbReference type="SUPFAM" id="SSF55194">
    <property type="entry name" value="Ribosome recycling factor, RRF"/>
    <property type="match status" value="1"/>
</dbReference>
<sequence>MPAARRTCQASRLCLQAAAEESVEVDVEEDAMTRMEKSIESTKRSFGTVRTGRANPALLDRIEVDYYGAMTPVRQMANVSAPEASLLVIQPYDKSMIPAIERSIMTSDLALTPNSDGNVIRLNIPQLTADRRKELAKLVSKLGEEGKVAIRNVRRDAMKAVDALEKKGDLGEDEAKALSDTVQELTDDYVKQVDALVKSKQDELSTV</sequence>
<dbReference type="Proteomes" id="UP001445335">
    <property type="component" value="Unassembled WGS sequence"/>
</dbReference>
<evidence type="ECO:0000256" key="6">
    <source>
        <dbReference type="ARBA" id="ARBA00022917"/>
    </source>
</evidence>
<dbReference type="InterPro" id="IPR023584">
    <property type="entry name" value="Ribosome_recyc_fac_dom"/>
</dbReference>
<name>A0AAW1S853_9CHLO</name>
<reference evidence="9 10" key="1">
    <citation type="journal article" date="2024" name="Nat. Commun.">
        <title>Phylogenomics reveals the evolutionary origins of lichenization in chlorophyte algae.</title>
        <authorList>
            <person name="Puginier C."/>
            <person name="Libourel C."/>
            <person name="Otte J."/>
            <person name="Skaloud P."/>
            <person name="Haon M."/>
            <person name="Grisel S."/>
            <person name="Petersen M."/>
            <person name="Berrin J.G."/>
            <person name="Delaux P.M."/>
            <person name="Dal Grande F."/>
            <person name="Keller J."/>
        </authorList>
    </citation>
    <scope>NUCLEOTIDE SEQUENCE [LARGE SCALE GENOMIC DNA]</scope>
    <source>
        <strain evidence="9 10">SAG 245.80</strain>
    </source>
</reference>
<dbReference type="Gene3D" id="1.10.132.20">
    <property type="entry name" value="Ribosome-recycling factor"/>
    <property type="match status" value="1"/>
</dbReference>
<dbReference type="InterPro" id="IPR036191">
    <property type="entry name" value="RRF_sf"/>
</dbReference>
<keyword evidence="6" id="KW-0648">Protein biosynthesis</keyword>
<dbReference type="NCBIfam" id="TIGR00496">
    <property type="entry name" value="frr"/>
    <property type="match status" value="1"/>
</dbReference>
<keyword evidence="10" id="KW-1185">Reference proteome</keyword>
<dbReference type="PANTHER" id="PTHR20982">
    <property type="entry name" value="RIBOSOME RECYCLING FACTOR"/>
    <property type="match status" value="1"/>
</dbReference>
<dbReference type="CDD" id="cd00520">
    <property type="entry name" value="RRF"/>
    <property type="match status" value="1"/>
</dbReference>
<dbReference type="FunFam" id="1.10.132.20:FF:000001">
    <property type="entry name" value="Ribosome-recycling factor"/>
    <property type="match status" value="1"/>
</dbReference>
<evidence type="ECO:0000256" key="2">
    <source>
        <dbReference type="ARBA" id="ARBA00004496"/>
    </source>
</evidence>
<keyword evidence="5" id="KW-0963">Cytoplasm</keyword>